<gene>
    <name evidence="1" type="ORF">S01H4_56639</name>
</gene>
<organism evidence="1">
    <name type="scientific">marine sediment metagenome</name>
    <dbReference type="NCBI Taxonomy" id="412755"/>
    <lineage>
        <taxon>unclassified sequences</taxon>
        <taxon>metagenomes</taxon>
        <taxon>ecological metagenomes</taxon>
    </lineage>
</organism>
<sequence length="30" mass="3475">RLTINERNSIKKITQHTLDLNYLGGVFTKT</sequence>
<dbReference type="EMBL" id="BART01032839">
    <property type="protein sequence ID" value="GAH15248.1"/>
    <property type="molecule type" value="Genomic_DNA"/>
</dbReference>
<name>X1F359_9ZZZZ</name>
<protein>
    <submittedName>
        <fullName evidence="1">Uncharacterized protein</fullName>
    </submittedName>
</protein>
<dbReference type="AlphaFoldDB" id="X1F359"/>
<comment type="caution">
    <text evidence="1">The sequence shown here is derived from an EMBL/GenBank/DDBJ whole genome shotgun (WGS) entry which is preliminary data.</text>
</comment>
<evidence type="ECO:0000313" key="1">
    <source>
        <dbReference type="EMBL" id="GAH15248.1"/>
    </source>
</evidence>
<feature type="non-terminal residue" evidence="1">
    <location>
        <position position="1"/>
    </location>
</feature>
<accession>X1F359</accession>
<proteinExistence type="predicted"/>
<reference evidence="1" key="1">
    <citation type="journal article" date="2014" name="Front. Microbiol.">
        <title>High frequency of phylogenetically diverse reductive dehalogenase-homologous genes in deep subseafloor sedimentary metagenomes.</title>
        <authorList>
            <person name="Kawai M."/>
            <person name="Futagami T."/>
            <person name="Toyoda A."/>
            <person name="Takaki Y."/>
            <person name="Nishi S."/>
            <person name="Hori S."/>
            <person name="Arai W."/>
            <person name="Tsubouchi T."/>
            <person name="Morono Y."/>
            <person name="Uchiyama I."/>
            <person name="Ito T."/>
            <person name="Fujiyama A."/>
            <person name="Inagaki F."/>
            <person name="Takami H."/>
        </authorList>
    </citation>
    <scope>NUCLEOTIDE SEQUENCE</scope>
    <source>
        <strain evidence="1">Expedition CK06-06</strain>
    </source>
</reference>